<reference evidence="2" key="3">
    <citation type="submission" date="2018-08" db="UniProtKB">
        <authorList>
            <consortium name="EnsemblPlants"/>
        </authorList>
    </citation>
    <scope>IDENTIFICATION</scope>
    <source>
        <strain evidence="2">cv. Bd21</strain>
    </source>
</reference>
<dbReference type="Proteomes" id="UP000008810">
    <property type="component" value="Chromosome 1"/>
</dbReference>
<evidence type="ECO:0000313" key="3">
    <source>
        <dbReference type="Proteomes" id="UP000008810"/>
    </source>
</evidence>
<dbReference type="EMBL" id="CM000880">
    <property type="protein sequence ID" value="PNT75025.1"/>
    <property type="molecule type" value="Genomic_DNA"/>
</dbReference>
<evidence type="ECO:0008006" key="4">
    <source>
        <dbReference type="Google" id="ProtNLM"/>
    </source>
</evidence>
<reference evidence="1" key="2">
    <citation type="submission" date="2017-06" db="EMBL/GenBank/DDBJ databases">
        <title>WGS assembly of Brachypodium distachyon.</title>
        <authorList>
            <consortium name="The International Brachypodium Initiative"/>
            <person name="Lucas S."/>
            <person name="Harmon-Smith M."/>
            <person name="Lail K."/>
            <person name="Tice H."/>
            <person name="Grimwood J."/>
            <person name="Bruce D."/>
            <person name="Barry K."/>
            <person name="Shu S."/>
            <person name="Lindquist E."/>
            <person name="Wang M."/>
            <person name="Pitluck S."/>
            <person name="Vogel J.P."/>
            <person name="Garvin D.F."/>
            <person name="Mockler T.C."/>
            <person name="Schmutz J."/>
            <person name="Rokhsar D."/>
            <person name="Bevan M.W."/>
        </authorList>
    </citation>
    <scope>NUCLEOTIDE SEQUENCE</scope>
    <source>
        <strain evidence="1">Bd21</strain>
    </source>
</reference>
<protein>
    <recommendedName>
        <fullName evidence="4">Reverse transcriptase zinc-binding domain-containing protein</fullName>
    </recommendedName>
</protein>
<gene>
    <name evidence="1" type="ORF">BRADI_1g26485v3</name>
</gene>
<evidence type="ECO:0000313" key="1">
    <source>
        <dbReference type="EMBL" id="PNT75025.1"/>
    </source>
</evidence>
<dbReference type="EnsemblPlants" id="PNT75025">
    <property type="protein sequence ID" value="PNT75025"/>
    <property type="gene ID" value="BRADI_1g26485v3"/>
</dbReference>
<proteinExistence type="predicted"/>
<keyword evidence="3" id="KW-1185">Reference proteome</keyword>
<reference evidence="1 2" key="1">
    <citation type="journal article" date="2010" name="Nature">
        <title>Genome sequencing and analysis of the model grass Brachypodium distachyon.</title>
        <authorList>
            <consortium name="International Brachypodium Initiative"/>
        </authorList>
    </citation>
    <scope>NUCLEOTIDE SEQUENCE [LARGE SCALE GENOMIC DNA]</scope>
    <source>
        <strain evidence="1 2">Bd21</strain>
    </source>
</reference>
<dbReference type="OrthoDB" id="676709at2759"/>
<accession>A0A2K2DL72</accession>
<evidence type="ECO:0000313" key="2">
    <source>
        <dbReference type="EnsemblPlants" id="PNT75025"/>
    </source>
</evidence>
<name>A0A2K2DL72_BRADI</name>
<sequence>MSKIQWPCSPINRGPCLTPCVVEKKRSEEGGEQGVSKCKALVAREAWRLLTVPDSLCARVIKGKYFPAGNLWDTAFIRNSSPCWQGISHGLDLLKQGLIWRIGDGATVQIWRENWLPRGNLHVARPNTRSRVKRVSELILPDEGQWNIPLIRDVFYPFDVEEILKLRIPHIPCEDVLAWHYEKSEIFSVQSACRLGLNLKFNLSETSSRSHPDGQRALWKP</sequence>
<dbReference type="AlphaFoldDB" id="A0A2K2DL72"/>
<organism evidence="1">
    <name type="scientific">Brachypodium distachyon</name>
    <name type="common">Purple false brome</name>
    <name type="synonym">Trachynia distachya</name>
    <dbReference type="NCBI Taxonomy" id="15368"/>
    <lineage>
        <taxon>Eukaryota</taxon>
        <taxon>Viridiplantae</taxon>
        <taxon>Streptophyta</taxon>
        <taxon>Embryophyta</taxon>
        <taxon>Tracheophyta</taxon>
        <taxon>Spermatophyta</taxon>
        <taxon>Magnoliopsida</taxon>
        <taxon>Liliopsida</taxon>
        <taxon>Poales</taxon>
        <taxon>Poaceae</taxon>
        <taxon>BOP clade</taxon>
        <taxon>Pooideae</taxon>
        <taxon>Stipodae</taxon>
        <taxon>Brachypodieae</taxon>
        <taxon>Brachypodium</taxon>
    </lineage>
</organism>
<dbReference type="InParanoid" id="A0A2K2DL72"/>
<dbReference type="Gramene" id="PNT75025">
    <property type="protein sequence ID" value="PNT75025"/>
    <property type="gene ID" value="BRADI_1g26485v3"/>
</dbReference>